<accession>A0A699ZLF8</accession>
<evidence type="ECO:0000313" key="1">
    <source>
        <dbReference type="EMBL" id="GFH21910.1"/>
    </source>
</evidence>
<dbReference type="AlphaFoldDB" id="A0A699ZLF8"/>
<protein>
    <submittedName>
        <fullName evidence="1">Uncharacterized protein</fullName>
    </submittedName>
</protein>
<dbReference type="EMBL" id="BLLF01001929">
    <property type="protein sequence ID" value="GFH21910.1"/>
    <property type="molecule type" value="Genomic_DNA"/>
</dbReference>
<name>A0A699ZLF8_HAELA</name>
<comment type="caution">
    <text evidence="1">The sequence shown here is derived from an EMBL/GenBank/DDBJ whole genome shotgun (WGS) entry which is preliminary data.</text>
</comment>
<reference evidence="1 2" key="1">
    <citation type="submission" date="2020-02" db="EMBL/GenBank/DDBJ databases">
        <title>Draft genome sequence of Haematococcus lacustris strain NIES-144.</title>
        <authorList>
            <person name="Morimoto D."/>
            <person name="Nakagawa S."/>
            <person name="Yoshida T."/>
            <person name="Sawayama S."/>
        </authorList>
    </citation>
    <scope>NUCLEOTIDE SEQUENCE [LARGE SCALE GENOMIC DNA]</scope>
    <source>
        <strain evidence="1 2">NIES-144</strain>
    </source>
</reference>
<sequence length="81" mass="8566">MLQSLSSLPASNCPTAARLLSHLDTQLRRALKAAQPAIASHASSQRLAMYSAPQSLSPAQETTLDLSHFHAMAAAALEVQL</sequence>
<gene>
    <name evidence="1" type="ORF">HaLaN_19292</name>
</gene>
<evidence type="ECO:0000313" key="2">
    <source>
        <dbReference type="Proteomes" id="UP000485058"/>
    </source>
</evidence>
<dbReference type="Proteomes" id="UP000485058">
    <property type="component" value="Unassembled WGS sequence"/>
</dbReference>
<proteinExistence type="predicted"/>
<organism evidence="1 2">
    <name type="scientific">Haematococcus lacustris</name>
    <name type="common">Green alga</name>
    <name type="synonym">Haematococcus pluvialis</name>
    <dbReference type="NCBI Taxonomy" id="44745"/>
    <lineage>
        <taxon>Eukaryota</taxon>
        <taxon>Viridiplantae</taxon>
        <taxon>Chlorophyta</taxon>
        <taxon>core chlorophytes</taxon>
        <taxon>Chlorophyceae</taxon>
        <taxon>CS clade</taxon>
        <taxon>Chlamydomonadales</taxon>
        <taxon>Haematococcaceae</taxon>
        <taxon>Haematococcus</taxon>
    </lineage>
</organism>
<keyword evidence="2" id="KW-1185">Reference proteome</keyword>